<keyword evidence="5" id="KW-0809">Transit peptide</keyword>
<dbReference type="Pfam" id="PF02163">
    <property type="entry name" value="Peptidase_M50"/>
    <property type="match status" value="1"/>
</dbReference>
<evidence type="ECO:0000256" key="3">
    <source>
        <dbReference type="ARBA" id="ARBA00022692"/>
    </source>
</evidence>
<keyword evidence="7 8" id="KW-0472">Membrane</keyword>
<feature type="transmembrane region" description="Helical" evidence="8">
    <location>
        <begin position="204"/>
        <end position="225"/>
    </location>
</feature>
<evidence type="ECO:0000313" key="11">
    <source>
        <dbReference type="Proteomes" id="UP000002613"/>
    </source>
</evidence>
<evidence type="ECO:0000256" key="5">
    <source>
        <dbReference type="ARBA" id="ARBA00022946"/>
    </source>
</evidence>
<evidence type="ECO:0000259" key="9">
    <source>
        <dbReference type="Pfam" id="PF02163"/>
    </source>
</evidence>
<evidence type="ECO:0000256" key="4">
    <source>
        <dbReference type="ARBA" id="ARBA00022801"/>
    </source>
</evidence>
<protein>
    <submittedName>
        <fullName evidence="10">Peptidase M50</fullName>
    </submittedName>
</protein>
<accession>D3S159</accession>
<dbReference type="EMBL" id="CP001899">
    <property type="protein sequence ID" value="ADC64295.1"/>
    <property type="molecule type" value="Genomic_DNA"/>
</dbReference>
<dbReference type="eggNOG" id="arCOG00609">
    <property type="taxonomic scope" value="Archaea"/>
</dbReference>
<reference evidence="10 11" key="2">
    <citation type="journal article" date="2011" name="Stand. Genomic Sci.">
        <title>Complete genome sequence of Ferroglobus placidus AEDII12DO.</title>
        <authorList>
            <person name="Anderson I."/>
            <person name="Risso C."/>
            <person name="Holmes D."/>
            <person name="Lucas S."/>
            <person name="Copeland A."/>
            <person name="Lapidus A."/>
            <person name="Cheng J.F."/>
            <person name="Bruce D."/>
            <person name="Goodwin L."/>
            <person name="Pitluck S."/>
            <person name="Saunders E."/>
            <person name="Brettin T."/>
            <person name="Detter J.C."/>
            <person name="Han C."/>
            <person name="Tapia R."/>
            <person name="Larimer F."/>
            <person name="Land M."/>
            <person name="Hauser L."/>
            <person name="Woyke T."/>
            <person name="Lovley D."/>
            <person name="Kyrpides N."/>
            <person name="Ivanova N."/>
        </authorList>
    </citation>
    <scope>NUCLEOTIDE SEQUENCE [LARGE SCALE GENOMIC DNA]</scope>
    <source>
        <strain evidence="11">DSM 10642 / AEDII12DO</strain>
    </source>
</reference>
<feature type="transmembrane region" description="Helical" evidence="8">
    <location>
        <begin position="134"/>
        <end position="157"/>
    </location>
</feature>
<name>D3S159_FERPA</name>
<evidence type="ECO:0000256" key="8">
    <source>
        <dbReference type="SAM" id="Phobius"/>
    </source>
</evidence>
<keyword evidence="3 8" id="KW-0812">Transmembrane</keyword>
<dbReference type="Proteomes" id="UP000002613">
    <property type="component" value="Chromosome"/>
</dbReference>
<evidence type="ECO:0000256" key="1">
    <source>
        <dbReference type="ARBA" id="ARBA00004141"/>
    </source>
</evidence>
<dbReference type="AlphaFoldDB" id="D3S159"/>
<proteinExistence type="predicted"/>
<keyword evidence="2" id="KW-0645">Protease</keyword>
<feature type="domain" description="Peptidase M50" evidence="9">
    <location>
        <begin position="111"/>
        <end position="265"/>
    </location>
</feature>
<evidence type="ECO:0000256" key="2">
    <source>
        <dbReference type="ARBA" id="ARBA00022670"/>
    </source>
</evidence>
<evidence type="ECO:0000256" key="6">
    <source>
        <dbReference type="ARBA" id="ARBA00022989"/>
    </source>
</evidence>
<reference evidence="11" key="1">
    <citation type="submission" date="2010-02" db="EMBL/GenBank/DDBJ databases">
        <title>Complete sequence of Ferroglobus placidus DSM 10642.</title>
        <authorList>
            <consortium name="US DOE Joint Genome Institute"/>
            <person name="Lucas S."/>
            <person name="Copeland A."/>
            <person name="Lapidus A."/>
            <person name="Cheng J.-F."/>
            <person name="Bruce D."/>
            <person name="Goodwin L."/>
            <person name="Pitluck S."/>
            <person name="Saunders E."/>
            <person name="Brettin T."/>
            <person name="Detter J.C."/>
            <person name="Han C."/>
            <person name="Tapia R."/>
            <person name="Larimer F."/>
            <person name="Land M."/>
            <person name="Hauser L."/>
            <person name="Kyrpides N."/>
            <person name="Ivanova N."/>
            <person name="Holmes D."/>
            <person name="Lovley D."/>
            <person name="Kyrpides N."/>
            <person name="Anderson I.J."/>
            <person name="Woyke T."/>
        </authorList>
    </citation>
    <scope>NUCLEOTIDE SEQUENCE [LARGE SCALE GENOMIC DNA]</scope>
    <source>
        <strain evidence="11">DSM 10642 / AEDII12DO</strain>
    </source>
</reference>
<dbReference type="PaxDb" id="589924-Ferp_0106"/>
<sequence length="343" mass="37993">MLPRGGLKLNEREVLEEAFNVYFEHEEGEVKRFFVIPKYGIYDERTQIVLAKLSEKYDVSVKMLHGEIVVELKPHKENYLINIILLALTFLSTTFVGSFYLGEFDLIQGVMFSIAILFVLGSHEMGHYFTSRRFGVRTSLPYFIPFPTIIGTLGAIIKHRGAIPSRKALLAIGAAGPLAGIVASVIVAYIGLKFFEVSIPPEEAEIFIGVPPLFYAVMSAVNYSGNAIHPVAFAGWVGMFVTSLNLIPVGQLDGGHIMRALIGEKADAVSKIVPFILIVLGTFFGSIWFFWGIITLFFGMQKHPKPIDDSPLPFNWKMLGVITFAIGAACFTPTPFLIPKNLK</sequence>
<dbReference type="STRING" id="589924.Ferp_0106"/>
<keyword evidence="11" id="KW-1185">Reference proteome</keyword>
<dbReference type="GO" id="GO:0016020">
    <property type="term" value="C:membrane"/>
    <property type="evidence" value="ECO:0007669"/>
    <property type="project" value="UniProtKB-SubCell"/>
</dbReference>
<dbReference type="CDD" id="cd06160">
    <property type="entry name" value="S2P-M50_like_2"/>
    <property type="match status" value="1"/>
</dbReference>
<dbReference type="GO" id="GO:0008233">
    <property type="term" value="F:peptidase activity"/>
    <property type="evidence" value="ECO:0007669"/>
    <property type="project" value="UniProtKB-KW"/>
</dbReference>
<feature type="transmembrane region" description="Helical" evidence="8">
    <location>
        <begin position="169"/>
        <end position="192"/>
    </location>
</feature>
<feature type="transmembrane region" description="Helical" evidence="8">
    <location>
        <begin position="272"/>
        <end position="298"/>
    </location>
</feature>
<comment type="subcellular location">
    <subcellularLocation>
        <location evidence="1">Membrane</location>
        <topology evidence="1">Multi-pass membrane protein</topology>
    </subcellularLocation>
</comment>
<dbReference type="PANTHER" id="PTHR31412">
    <property type="entry name" value="ZINC METALLOPROTEASE EGY1"/>
    <property type="match status" value="1"/>
</dbReference>
<feature type="transmembrane region" description="Helical" evidence="8">
    <location>
        <begin position="318"/>
        <end position="338"/>
    </location>
</feature>
<feature type="transmembrane region" description="Helical" evidence="8">
    <location>
        <begin position="79"/>
        <end position="100"/>
    </location>
</feature>
<dbReference type="GO" id="GO:0006508">
    <property type="term" value="P:proteolysis"/>
    <property type="evidence" value="ECO:0007669"/>
    <property type="project" value="UniProtKB-KW"/>
</dbReference>
<dbReference type="OrthoDB" id="19110at2157"/>
<keyword evidence="6 8" id="KW-1133">Transmembrane helix</keyword>
<dbReference type="HOGENOM" id="CLU_028221_0_1_2"/>
<gene>
    <name evidence="10" type="ordered locus">Ferp_0106</name>
</gene>
<feature type="transmembrane region" description="Helical" evidence="8">
    <location>
        <begin position="106"/>
        <end position="122"/>
    </location>
</feature>
<dbReference type="InterPro" id="IPR008915">
    <property type="entry name" value="Peptidase_M50"/>
</dbReference>
<dbReference type="InterPro" id="IPR044838">
    <property type="entry name" value="EGY1-like"/>
</dbReference>
<feature type="transmembrane region" description="Helical" evidence="8">
    <location>
        <begin position="231"/>
        <end position="252"/>
    </location>
</feature>
<dbReference type="KEGG" id="fpl:Ferp_0106"/>
<organism evidence="10 11">
    <name type="scientific">Ferroglobus placidus (strain DSM 10642 / AEDII12DO)</name>
    <dbReference type="NCBI Taxonomy" id="589924"/>
    <lineage>
        <taxon>Archaea</taxon>
        <taxon>Methanobacteriati</taxon>
        <taxon>Methanobacteriota</taxon>
        <taxon>Archaeoglobi</taxon>
        <taxon>Archaeoglobales</taxon>
        <taxon>Archaeoglobaceae</taxon>
        <taxon>Ferroglobus</taxon>
    </lineage>
</organism>
<evidence type="ECO:0000313" key="10">
    <source>
        <dbReference type="EMBL" id="ADC64295.1"/>
    </source>
</evidence>
<keyword evidence="4" id="KW-0378">Hydrolase</keyword>
<dbReference type="PANTHER" id="PTHR31412:SF0">
    <property type="entry name" value="ZINC METALLOPROTEASE EGY1, CHLOROPLASTIC-RELATED"/>
    <property type="match status" value="1"/>
</dbReference>
<evidence type="ECO:0000256" key="7">
    <source>
        <dbReference type="ARBA" id="ARBA00023136"/>
    </source>
</evidence>